<organism evidence="25 26">
    <name type="scientific">Rattus norvegicus</name>
    <name type="common">Rat</name>
    <dbReference type="NCBI Taxonomy" id="10116"/>
    <lineage>
        <taxon>Eukaryota</taxon>
        <taxon>Metazoa</taxon>
        <taxon>Chordata</taxon>
        <taxon>Craniata</taxon>
        <taxon>Vertebrata</taxon>
        <taxon>Euteleostomi</taxon>
        <taxon>Mammalia</taxon>
        <taxon>Eutheria</taxon>
        <taxon>Euarchontoglires</taxon>
        <taxon>Glires</taxon>
        <taxon>Rodentia</taxon>
        <taxon>Myomorpha</taxon>
        <taxon>Muroidea</taxon>
        <taxon>Muridae</taxon>
        <taxon>Murinae</taxon>
        <taxon>Rattus</taxon>
    </lineage>
</organism>
<keyword evidence="16 20" id="KW-0539">Nucleus</keyword>
<keyword evidence="12" id="KW-0832">Ubl conjugation</keyword>
<dbReference type="InterPro" id="IPR001909">
    <property type="entry name" value="KRAB"/>
</dbReference>
<evidence type="ECO:0000256" key="17">
    <source>
        <dbReference type="ARBA" id="ARBA00072800"/>
    </source>
</evidence>
<dbReference type="GO" id="GO:0006355">
    <property type="term" value="P:regulation of DNA-templated transcription"/>
    <property type="evidence" value="ECO:0007669"/>
    <property type="project" value="InterPro"/>
</dbReference>
<dbReference type="Gene3D" id="3.30.160.60">
    <property type="entry name" value="Classic Zinc Finger"/>
    <property type="match status" value="5"/>
</dbReference>
<evidence type="ECO:0000256" key="8">
    <source>
        <dbReference type="ARBA" id="ARBA00022723"/>
    </source>
</evidence>
<dbReference type="SMART" id="SM00349">
    <property type="entry name" value="KRAB"/>
    <property type="match status" value="2"/>
</dbReference>
<evidence type="ECO:0000313" key="25">
    <source>
        <dbReference type="EMBL" id="EDL75781.1"/>
    </source>
</evidence>
<evidence type="ECO:0000256" key="20">
    <source>
        <dbReference type="PROSITE-ProRule" id="PRU00187"/>
    </source>
</evidence>
<keyword evidence="6" id="KW-1017">Isopeptide bond</keyword>
<dbReference type="PROSITE" id="PS00028">
    <property type="entry name" value="ZINC_FINGER_C2H2_1"/>
    <property type="match status" value="5"/>
</dbReference>
<feature type="compositionally biased region" description="Polar residues" evidence="21">
    <location>
        <begin position="399"/>
        <end position="408"/>
    </location>
</feature>
<dbReference type="Pfam" id="PF01352">
    <property type="entry name" value="KRAB"/>
    <property type="match status" value="2"/>
</dbReference>
<evidence type="ECO:0000256" key="21">
    <source>
        <dbReference type="SAM" id="MobiDB-lite"/>
    </source>
</evidence>
<keyword evidence="5" id="KW-0678">Repressor</keyword>
<evidence type="ECO:0000256" key="15">
    <source>
        <dbReference type="ARBA" id="ARBA00023163"/>
    </source>
</evidence>
<dbReference type="InterPro" id="IPR038269">
    <property type="entry name" value="SCAN_sf"/>
</dbReference>
<evidence type="ECO:0000256" key="7">
    <source>
        <dbReference type="ARBA" id="ARBA00022703"/>
    </source>
</evidence>
<dbReference type="GO" id="GO:0008270">
    <property type="term" value="F:zinc ion binding"/>
    <property type="evidence" value="ECO:0007669"/>
    <property type="project" value="UniProtKB-KW"/>
</dbReference>
<evidence type="ECO:0000256" key="6">
    <source>
        <dbReference type="ARBA" id="ARBA00022499"/>
    </source>
</evidence>
<dbReference type="GO" id="GO:0005634">
    <property type="term" value="C:nucleus"/>
    <property type="evidence" value="ECO:0007669"/>
    <property type="project" value="UniProtKB-SubCell"/>
</dbReference>
<dbReference type="CDD" id="cd07936">
    <property type="entry name" value="SCAN"/>
    <property type="match status" value="1"/>
</dbReference>
<dbReference type="Proteomes" id="UP000234681">
    <property type="component" value="Chromosome 1"/>
</dbReference>
<evidence type="ECO:0000256" key="1">
    <source>
        <dbReference type="ARBA" id="ARBA00004123"/>
    </source>
</evidence>
<feature type="compositionally biased region" description="Polar residues" evidence="21">
    <location>
        <begin position="533"/>
        <end position="546"/>
    </location>
</feature>
<keyword evidence="9" id="KW-0677">Repeat</keyword>
<name>A6KQN1_RAT</name>
<evidence type="ECO:0000313" key="26">
    <source>
        <dbReference type="Proteomes" id="UP000234681"/>
    </source>
</evidence>
<keyword evidence="10 19" id="KW-0863">Zinc-finger</keyword>
<evidence type="ECO:0000259" key="24">
    <source>
        <dbReference type="PROSITE" id="PS50805"/>
    </source>
</evidence>
<evidence type="ECO:0000256" key="3">
    <source>
        <dbReference type="ARBA" id="ARBA00006991"/>
    </source>
</evidence>
<comment type="subcellular location">
    <subcellularLocation>
        <location evidence="2">Cytoplasm</location>
    </subcellularLocation>
    <subcellularLocation>
        <location evidence="1 20">Nucleus</location>
    </subcellularLocation>
</comment>
<dbReference type="FunFam" id="3.30.160.60:FF:001429">
    <property type="entry name" value="neurotrophin receptor-interacting factor homolog"/>
    <property type="match status" value="1"/>
</dbReference>
<feature type="domain" description="KRAB" evidence="24">
    <location>
        <begin position="278"/>
        <end position="358"/>
    </location>
</feature>
<dbReference type="SUPFAM" id="SSF109640">
    <property type="entry name" value="KRAB domain (Kruppel-associated box)"/>
    <property type="match status" value="2"/>
</dbReference>
<feature type="domain" description="C2H2-type" evidence="22">
    <location>
        <begin position="762"/>
        <end position="789"/>
    </location>
</feature>
<dbReference type="GO" id="GO:0006915">
    <property type="term" value="P:apoptotic process"/>
    <property type="evidence" value="ECO:0007669"/>
    <property type="project" value="UniProtKB-KW"/>
</dbReference>
<dbReference type="SMART" id="SM00355">
    <property type="entry name" value="ZnF_C2H2"/>
    <property type="match status" value="5"/>
</dbReference>
<evidence type="ECO:0000259" key="22">
    <source>
        <dbReference type="PROSITE" id="PS50157"/>
    </source>
</evidence>
<keyword evidence="7" id="KW-0053">Apoptosis</keyword>
<keyword evidence="8" id="KW-0479">Metal-binding</keyword>
<dbReference type="InterPro" id="IPR036051">
    <property type="entry name" value="KRAB_dom_sf"/>
</dbReference>
<dbReference type="EMBL" id="CH474090">
    <property type="protein sequence ID" value="EDL75781.1"/>
    <property type="molecule type" value="Genomic_DNA"/>
</dbReference>
<dbReference type="FunFam" id="1.10.4020.10:FF:000001">
    <property type="entry name" value="zinc finger protein 263 isoform X1"/>
    <property type="match status" value="1"/>
</dbReference>
<evidence type="ECO:0000256" key="9">
    <source>
        <dbReference type="ARBA" id="ARBA00022737"/>
    </source>
</evidence>
<dbReference type="CDD" id="cd07765">
    <property type="entry name" value="KRAB_A-box"/>
    <property type="match status" value="2"/>
</dbReference>
<dbReference type="PANTHER" id="PTHR24381:SF390">
    <property type="entry name" value="ZINC FINGER PROTEIN 37 HOMOLOG"/>
    <property type="match status" value="1"/>
</dbReference>
<dbReference type="AlphaFoldDB" id="A6KQN1"/>
<evidence type="ECO:0000256" key="10">
    <source>
        <dbReference type="ARBA" id="ARBA00022771"/>
    </source>
</evidence>
<evidence type="ECO:0000256" key="14">
    <source>
        <dbReference type="ARBA" id="ARBA00023125"/>
    </source>
</evidence>
<evidence type="ECO:0000256" key="2">
    <source>
        <dbReference type="ARBA" id="ARBA00004496"/>
    </source>
</evidence>
<feature type="domain" description="SCAN box" evidence="23">
    <location>
        <begin position="160"/>
        <end position="238"/>
    </location>
</feature>
<dbReference type="PROSITE" id="PS50805">
    <property type="entry name" value="KRAB"/>
    <property type="match status" value="2"/>
</dbReference>
<keyword evidence="13" id="KW-0805">Transcription regulation</keyword>
<dbReference type="PANTHER" id="PTHR24381">
    <property type="entry name" value="ZINC FINGER PROTEIN"/>
    <property type="match status" value="1"/>
</dbReference>
<evidence type="ECO:0000256" key="13">
    <source>
        <dbReference type="ARBA" id="ARBA00023015"/>
    </source>
</evidence>
<proteinExistence type="inferred from homology"/>
<dbReference type="InterPro" id="IPR036236">
    <property type="entry name" value="Znf_C2H2_sf"/>
</dbReference>
<dbReference type="Gene3D" id="6.10.140.140">
    <property type="match status" value="2"/>
</dbReference>
<feature type="domain" description="C2H2-type" evidence="22">
    <location>
        <begin position="790"/>
        <end position="812"/>
    </location>
</feature>
<feature type="domain" description="C2H2-type" evidence="22">
    <location>
        <begin position="734"/>
        <end position="761"/>
    </location>
</feature>
<keyword evidence="4" id="KW-0963">Cytoplasm</keyword>
<dbReference type="InterPro" id="IPR013087">
    <property type="entry name" value="Znf_C2H2_type"/>
</dbReference>
<dbReference type="SUPFAM" id="SSF57667">
    <property type="entry name" value="beta-beta-alpha zinc fingers"/>
    <property type="match status" value="3"/>
</dbReference>
<dbReference type="GO" id="GO:0005166">
    <property type="term" value="F:neurotrophin p75 receptor binding"/>
    <property type="evidence" value="ECO:0007669"/>
    <property type="project" value="UniProtKB-ARBA"/>
</dbReference>
<evidence type="ECO:0000256" key="12">
    <source>
        <dbReference type="ARBA" id="ARBA00022843"/>
    </source>
</evidence>
<feature type="domain" description="C2H2-type" evidence="22">
    <location>
        <begin position="678"/>
        <end position="705"/>
    </location>
</feature>
<dbReference type="Gene3D" id="1.10.4020.10">
    <property type="entry name" value="DNA breaking-rejoining enzymes"/>
    <property type="match status" value="1"/>
</dbReference>
<evidence type="ECO:0000256" key="18">
    <source>
        <dbReference type="ARBA" id="ARBA00075499"/>
    </source>
</evidence>
<feature type="domain" description="KRAB" evidence="24">
    <location>
        <begin position="14"/>
        <end position="85"/>
    </location>
</feature>
<feature type="compositionally biased region" description="Basic residues" evidence="21">
    <location>
        <begin position="415"/>
        <end position="430"/>
    </location>
</feature>
<dbReference type="SUPFAM" id="SSF47353">
    <property type="entry name" value="Retrovirus capsid dimerization domain-like"/>
    <property type="match status" value="1"/>
</dbReference>
<keyword evidence="14" id="KW-0238">DNA-binding</keyword>
<dbReference type="Pfam" id="PF00096">
    <property type="entry name" value="zf-C2H2"/>
    <property type="match status" value="5"/>
</dbReference>
<dbReference type="FunFam" id="3.30.160.60:FF:000965">
    <property type="entry name" value="Neurotrophin receptor-interacting factor homolog"/>
    <property type="match status" value="1"/>
</dbReference>
<evidence type="ECO:0000256" key="19">
    <source>
        <dbReference type="PROSITE-ProRule" id="PRU00042"/>
    </source>
</evidence>
<dbReference type="SMART" id="SM00431">
    <property type="entry name" value="SCAN"/>
    <property type="match status" value="1"/>
</dbReference>
<evidence type="ECO:0000259" key="23">
    <source>
        <dbReference type="PROSITE" id="PS50804"/>
    </source>
</evidence>
<dbReference type="InterPro" id="IPR003309">
    <property type="entry name" value="SCAN_dom"/>
</dbReference>
<dbReference type="FunFam" id="3.30.160.60:FF:001158">
    <property type="entry name" value="zinc finger protein 22"/>
    <property type="match status" value="1"/>
</dbReference>
<dbReference type="FunFam" id="3.30.160.60:FF:001498">
    <property type="entry name" value="Zinc finger protein 404"/>
    <property type="match status" value="1"/>
</dbReference>
<feature type="region of interest" description="Disordered" evidence="21">
    <location>
        <begin position="376"/>
        <end position="481"/>
    </location>
</feature>
<evidence type="ECO:0000256" key="4">
    <source>
        <dbReference type="ARBA" id="ARBA00022490"/>
    </source>
</evidence>
<evidence type="ECO:0000256" key="5">
    <source>
        <dbReference type="ARBA" id="ARBA00022491"/>
    </source>
</evidence>
<accession>A6KQN1</accession>
<feature type="compositionally biased region" description="Polar residues" evidence="21">
    <location>
        <begin position="468"/>
        <end position="477"/>
    </location>
</feature>
<dbReference type="GO" id="GO:0005737">
    <property type="term" value="C:cytoplasm"/>
    <property type="evidence" value="ECO:0007669"/>
    <property type="project" value="UniProtKB-SubCell"/>
</dbReference>
<feature type="domain" description="C2H2-type" evidence="22">
    <location>
        <begin position="706"/>
        <end position="733"/>
    </location>
</feature>
<dbReference type="PROSITE" id="PS50157">
    <property type="entry name" value="ZINC_FINGER_C2H2_2"/>
    <property type="match status" value="5"/>
</dbReference>
<dbReference type="FunFam" id="3.30.160.60:FF:001712">
    <property type="entry name" value="Neurotrophin receptor-interacting factor homolog"/>
    <property type="match status" value="1"/>
</dbReference>
<protein>
    <recommendedName>
        <fullName evidence="17">Neurotrophin receptor-interacting factor 1</fullName>
    </recommendedName>
    <alternativeName>
        <fullName evidence="18">Zinc finger protein 110</fullName>
    </alternativeName>
</protein>
<reference evidence="26" key="1">
    <citation type="submission" date="2005-09" db="EMBL/GenBank/DDBJ databases">
        <authorList>
            <person name="Mural R.J."/>
            <person name="Li P.W."/>
            <person name="Adams M.D."/>
            <person name="Amanatides P.G."/>
            <person name="Baden-Tillson H."/>
            <person name="Barnstead M."/>
            <person name="Chin S.H."/>
            <person name="Dew I."/>
            <person name="Evans C.A."/>
            <person name="Ferriera S."/>
            <person name="Flanigan M."/>
            <person name="Fosler C."/>
            <person name="Glodek A."/>
            <person name="Gu Z."/>
            <person name="Holt R.A."/>
            <person name="Jennings D."/>
            <person name="Kraft C.L."/>
            <person name="Lu F."/>
            <person name="Nguyen T."/>
            <person name="Nusskern D.R."/>
            <person name="Pfannkoch C.M."/>
            <person name="Sitter C."/>
            <person name="Sutton G.G."/>
            <person name="Venter J.C."/>
            <person name="Wang Z."/>
            <person name="Woodage T."/>
            <person name="Zheng X.H."/>
            <person name="Zhong F."/>
        </authorList>
    </citation>
    <scope>NUCLEOTIDE SEQUENCE [LARGE SCALE GENOMIC DNA]</scope>
    <source>
        <strain>BN</strain>
        <strain evidence="26">Sprague-Dawley</strain>
    </source>
</reference>
<gene>
    <name evidence="25" type="ORF">rCG_27464</name>
</gene>
<feature type="compositionally biased region" description="Basic and acidic residues" evidence="21">
    <location>
        <begin position="382"/>
        <end position="392"/>
    </location>
</feature>
<dbReference type="PROSITE" id="PS50804">
    <property type="entry name" value="SCAN_BOX"/>
    <property type="match status" value="1"/>
</dbReference>
<comment type="similarity">
    <text evidence="3">Belongs to the krueppel C2H2-type zinc-finger protein family.</text>
</comment>
<dbReference type="GO" id="GO:0003677">
    <property type="term" value="F:DNA binding"/>
    <property type="evidence" value="ECO:0007669"/>
    <property type="project" value="UniProtKB-KW"/>
</dbReference>
<feature type="region of interest" description="Disordered" evidence="21">
    <location>
        <begin position="499"/>
        <end position="550"/>
    </location>
</feature>
<keyword evidence="15" id="KW-0804">Transcription</keyword>
<evidence type="ECO:0000256" key="16">
    <source>
        <dbReference type="ARBA" id="ARBA00023242"/>
    </source>
</evidence>
<keyword evidence="11" id="KW-0862">Zinc</keyword>
<sequence>MASTLPTTWPHESVKFEDVSLTFTKEEWAQLDLQQKCLYREIMMENYNNMISVEHHFSKPNVISQLEEAEDCWPMEREIRQDILPECSGPSLDPGMNSFPAESPLMKIKVVEVLTLNKDVAGPRNALIQSLYPESRENLNPGNLKPAKPSKRLTDTEALRQKFRHFQYEESAGPQKAVSRLRKLCHQWLQPNIRSKKQIIELLVFEQFLSALPEKFRVWLESQHPEDCRAAVALLENMTSVTKDDAQLVCSSEATDQLKEKRKDVATLPVTVPPEEPVTFQDVAVGFSQEEWRLLGPVQRTEYHDVMLETLGNLVSVGWEPTLENRAISPDSPIPVVKPIHDPNPKDLSRNGIQSTVFEIISQDRVQEIHTIESNQAGLLQEKSHPQKKLSESSKSQEGTNLHKSQGSLDEVPPRKHVKVKQKGTRKGKDRKNTISMTRGLRIRNQQKDSVEWQGRGDSNPMTHGYSIKNQRGSEQGTAGARRDPITLTVSAQFYQKATGSEEGRFRDNSNAIVPDTPTKIHQKSPEWHKVGRSNNSMSSVQNDQMGSGAGRGRDNTILTHALPVKIHQKGYEEGKVQGNRNSLRHVKAHQKGSKGERVRELSTSEKHVPYIKNHLKTSEREKGRENNDSIKYGPYIKTCYRGSEVRKLRRANNCTKAISRHAQQIFFIKIHKGSQVCRCSECGKMFRNSRYFSVHKKIHTGERPYMCMACGKAFVQSSSLTQHLRIHSGERPFECSECGRTFNDRSAISQHLRTHTGAKPYHCQHCGKAFRQSSHLTRHERTHTGERPYVCSNCGKAFTQSSHLIGHQKTHRIKFKKQPKFLGVPGAAAIVQREAGRLVPTTGLRFRLGSPWTSVSDLLAWDGPAGQSGHSGDCLAASSNTTSGASDFPRCGCGLYARGVGTAGPYPEDSVS</sequence>
<dbReference type="Pfam" id="PF02023">
    <property type="entry name" value="SCAN"/>
    <property type="match status" value="1"/>
</dbReference>
<evidence type="ECO:0000256" key="11">
    <source>
        <dbReference type="ARBA" id="ARBA00022833"/>
    </source>
</evidence>